<gene>
    <name evidence="6" type="ORF">KQI88_06325</name>
</gene>
<sequence>MKKIKTACSLDCWDVCAIEITMDGDEVIKIQGDPNHPITKGFLCQKGINHIERVMSPNRITSPMKKINDNWISISWEQAIEEIASKLKDIKDNYGSNSLIHYRDSGHSGLLKNIDTAFFNSYGGVTSPKGSLCWGAGIAAQTLDFGRALSHDPADHLNSKTIIVWGRNPVYTNMHLVPFLKKAKDNGANIVVIDPIKTATAQMATHHYPIRPEADGFLALAMAKLILEENLYDTTFVASYSNGFHSYFEYVKGLNLNDLIDKTGLSLENIKELTDLYAKNKPSSIILGYGLQRYYNGGKNIRLIDALGALTGNIGVEGGGVTYANRYISRWIDNNYVDNKLPYELPRFKRSLFSQYILEDNPGNIKGIFVTMSNPVLQLPNTTKTIEAFKSIPFKVVIDHFLTDTAQLADYILPCTHIYEEEDFISSSMWHSYFYYTERVLPPRKNVKSEFEIFNLLAKKMNMIGFLEKYPDEKTYLERSLAPLLKDTGLSLEDMKGKRLKLDGNNIPWKNKIFATPSKKFQFINPIEDDLEFISYKNDNYPLHLLTLHPKHSLHSQHFIDEHSGTLPKVYASSQTFKEYNIDDGEEIILSSQNGSIICVASINEGVSQNVLMIYEGWWLKNQGVNNLTPMGISDIGNQAVFNNCMCKIEKKKGF</sequence>
<feature type="domain" description="4Fe-4S Mo/W bis-MGD-type" evidence="5">
    <location>
        <begin position="1"/>
        <end position="58"/>
    </location>
</feature>
<dbReference type="InterPro" id="IPR006656">
    <property type="entry name" value="Mopterin_OxRdtase"/>
</dbReference>
<reference evidence="6 7" key="1">
    <citation type="submission" date="2021-06" db="EMBL/GenBank/DDBJ databases">
        <authorList>
            <person name="Sun Q."/>
            <person name="Li D."/>
        </authorList>
    </citation>
    <scope>NUCLEOTIDE SEQUENCE [LARGE SCALE GENOMIC DNA]</scope>
    <source>
        <strain evidence="6 7">MSJ-5</strain>
    </source>
</reference>
<dbReference type="EMBL" id="JAHLQK010000002">
    <property type="protein sequence ID" value="MBU5676026.1"/>
    <property type="molecule type" value="Genomic_DNA"/>
</dbReference>
<protein>
    <submittedName>
        <fullName evidence="6">Molybdopterin-dependent oxidoreductase</fullName>
    </submittedName>
</protein>
<evidence type="ECO:0000313" key="7">
    <source>
        <dbReference type="Proteomes" id="UP000779508"/>
    </source>
</evidence>
<organism evidence="6 7">
    <name type="scientific">Alkaliphilus flagellatus</name>
    <dbReference type="NCBI Taxonomy" id="2841507"/>
    <lineage>
        <taxon>Bacteria</taxon>
        <taxon>Bacillati</taxon>
        <taxon>Bacillota</taxon>
        <taxon>Clostridia</taxon>
        <taxon>Peptostreptococcales</taxon>
        <taxon>Natronincolaceae</taxon>
        <taxon>Alkaliphilus</taxon>
    </lineage>
</organism>
<keyword evidence="4" id="KW-0411">Iron-sulfur</keyword>
<dbReference type="PROSITE" id="PS51669">
    <property type="entry name" value="4FE4S_MOW_BIS_MGD"/>
    <property type="match status" value="1"/>
</dbReference>
<evidence type="ECO:0000256" key="3">
    <source>
        <dbReference type="ARBA" id="ARBA00023004"/>
    </source>
</evidence>
<evidence type="ECO:0000259" key="5">
    <source>
        <dbReference type="PROSITE" id="PS51669"/>
    </source>
</evidence>
<dbReference type="InterPro" id="IPR006963">
    <property type="entry name" value="Mopterin_OxRdtase_4Fe-4S_dom"/>
</dbReference>
<comment type="similarity">
    <text evidence="1">Belongs to the prokaryotic molybdopterin-containing oxidoreductase family.</text>
</comment>
<dbReference type="PANTHER" id="PTHR43742:SF6">
    <property type="entry name" value="OXIDOREDUCTASE YYAE-RELATED"/>
    <property type="match status" value="1"/>
</dbReference>
<keyword evidence="2" id="KW-0479">Metal-binding</keyword>
<evidence type="ECO:0000313" key="6">
    <source>
        <dbReference type="EMBL" id="MBU5676026.1"/>
    </source>
</evidence>
<dbReference type="RefSeq" id="WP_216415509.1">
    <property type="nucleotide sequence ID" value="NZ_JAHLQK010000002.1"/>
</dbReference>
<evidence type="ECO:0000256" key="2">
    <source>
        <dbReference type="ARBA" id="ARBA00022723"/>
    </source>
</evidence>
<keyword evidence="3" id="KW-0408">Iron</keyword>
<dbReference type="InterPro" id="IPR050612">
    <property type="entry name" value="Prok_Mopterin_Oxidored"/>
</dbReference>
<dbReference type="InterPro" id="IPR006657">
    <property type="entry name" value="MoPterin_dinucl-bd_dom"/>
</dbReference>
<dbReference type="Pfam" id="PF00384">
    <property type="entry name" value="Molybdopterin"/>
    <property type="match status" value="1"/>
</dbReference>
<dbReference type="Proteomes" id="UP000779508">
    <property type="component" value="Unassembled WGS sequence"/>
</dbReference>
<proteinExistence type="inferred from homology"/>
<dbReference type="Pfam" id="PF01568">
    <property type="entry name" value="Molydop_binding"/>
    <property type="match status" value="1"/>
</dbReference>
<dbReference type="PANTHER" id="PTHR43742">
    <property type="entry name" value="TRIMETHYLAMINE-N-OXIDE REDUCTASE"/>
    <property type="match status" value="1"/>
</dbReference>
<dbReference type="CDD" id="cd02766">
    <property type="entry name" value="MopB_3"/>
    <property type="match status" value="1"/>
</dbReference>
<keyword evidence="7" id="KW-1185">Reference proteome</keyword>
<dbReference type="Pfam" id="PF04879">
    <property type="entry name" value="Molybdop_Fe4S4"/>
    <property type="match status" value="1"/>
</dbReference>
<accession>A0ABS6G0J7</accession>
<evidence type="ECO:0000256" key="4">
    <source>
        <dbReference type="ARBA" id="ARBA00023014"/>
    </source>
</evidence>
<comment type="caution">
    <text evidence="6">The sequence shown here is derived from an EMBL/GenBank/DDBJ whole genome shotgun (WGS) entry which is preliminary data.</text>
</comment>
<dbReference type="CDD" id="cd02775">
    <property type="entry name" value="MopB_CT"/>
    <property type="match status" value="1"/>
</dbReference>
<evidence type="ECO:0000256" key="1">
    <source>
        <dbReference type="ARBA" id="ARBA00010312"/>
    </source>
</evidence>
<dbReference type="SMART" id="SM00926">
    <property type="entry name" value="Molybdop_Fe4S4"/>
    <property type="match status" value="1"/>
</dbReference>
<name>A0ABS6G0J7_9FIRM</name>